<sequence length="92" mass="10364">MRAPVRVGACRWRRLVEPPRRPGHSRDAELTAPFGELTHQVARRQLDSPERRVSGTERVEPAVASAVLFAPAPRALHRSAREEQSARRHGIE</sequence>
<dbReference type="RefSeq" id="WP_016824518.1">
    <property type="nucleotide sequence ID" value="NZ_CP023700.1"/>
</dbReference>
<proteinExistence type="predicted"/>
<accession>A0ABX6AJT1</accession>
<evidence type="ECO:0000313" key="1">
    <source>
        <dbReference type="EMBL" id="QEU87896.1"/>
    </source>
</evidence>
<evidence type="ECO:0000313" key="2">
    <source>
        <dbReference type="Proteomes" id="UP000327143"/>
    </source>
</evidence>
<protein>
    <submittedName>
        <fullName evidence="1">Uncharacterized protein</fullName>
    </submittedName>
</protein>
<organism evidence="1 2">
    <name type="scientific">Streptomyces viridosporus T7A</name>
    <dbReference type="NCBI Taxonomy" id="665577"/>
    <lineage>
        <taxon>Bacteria</taxon>
        <taxon>Bacillati</taxon>
        <taxon>Actinomycetota</taxon>
        <taxon>Actinomycetes</taxon>
        <taxon>Kitasatosporales</taxon>
        <taxon>Streptomycetaceae</taxon>
        <taxon>Streptomyces</taxon>
    </lineage>
</organism>
<dbReference type="Proteomes" id="UP000327143">
    <property type="component" value="Chromosome"/>
</dbReference>
<keyword evidence="2" id="KW-1185">Reference proteome</keyword>
<reference evidence="1 2" key="1">
    <citation type="submission" date="2017-09" db="EMBL/GenBank/DDBJ databases">
        <authorList>
            <person name="Lee N."/>
            <person name="Cho B.-K."/>
        </authorList>
    </citation>
    <scope>NUCLEOTIDE SEQUENCE [LARGE SCALE GENOMIC DNA]</scope>
    <source>
        <strain evidence="1 2">ATCC 39115</strain>
    </source>
</reference>
<dbReference type="EMBL" id="CP023700">
    <property type="protein sequence ID" value="QEU87896.1"/>
    <property type="molecule type" value="Genomic_DNA"/>
</dbReference>
<gene>
    <name evidence="1" type="ORF">CP969_26830</name>
</gene>
<name>A0ABX6AJT1_STRVD</name>